<evidence type="ECO:0000313" key="1">
    <source>
        <dbReference type="EMBL" id="MFD1543784.1"/>
    </source>
</evidence>
<dbReference type="Proteomes" id="UP001597097">
    <property type="component" value="Unassembled WGS sequence"/>
</dbReference>
<protein>
    <recommendedName>
        <fullName evidence="3">Phage tail protein</fullName>
    </recommendedName>
</protein>
<comment type="caution">
    <text evidence="1">The sequence shown here is derived from an EMBL/GenBank/DDBJ whole genome shotgun (WGS) entry which is preliminary data.</text>
</comment>
<sequence length="341" mass="35683">MSTSPIAGTATDFDRLVVPCEVPIEIAGGQTAALQVADQLHRGVQIVGRFERSGLAGFKVAAAGRRLRVTVTLAVDAKSVPGWHEEETDTAEAAKGLPRLIQVRSQGRLRQCVLLKAGSRIKRSVVVFDLLPEEMPDDGLICIEALDIMEGRGVSGALREAVAGSVMEDGVAGLRIDSVTFAVSPAEGQAIAAARQTWNGAGSEDSSLISCGGLTGRRDRESRSLRSGLLVVNPTPPGVFGSGGTLTVRLDSRAEATSGRRVRALIRKARPGGSGWTFRAGAPTVQQVLSVQDGDLAPLIQSTSGNITELELPAPMNAPVLVLVTAKQGVVPTLLSTTWTP</sequence>
<evidence type="ECO:0000313" key="2">
    <source>
        <dbReference type="Proteomes" id="UP001597097"/>
    </source>
</evidence>
<proteinExistence type="predicted"/>
<keyword evidence="2" id="KW-1185">Reference proteome</keyword>
<organism evidence="1 2">
    <name type="scientific">Nonomuraea guangzhouensis</name>
    <dbReference type="NCBI Taxonomy" id="1291555"/>
    <lineage>
        <taxon>Bacteria</taxon>
        <taxon>Bacillati</taxon>
        <taxon>Actinomycetota</taxon>
        <taxon>Actinomycetes</taxon>
        <taxon>Streptosporangiales</taxon>
        <taxon>Streptosporangiaceae</taxon>
        <taxon>Nonomuraea</taxon>
    </lineage>
</organism>
<dbReference type="RefSeq" id="WP_219534896.1">
    <property type="nucleotide sequence ID" value="NZ_JAHKRM010000024.1"/>
</dbReference>
<name>A0ABW4GN52_9ACTN</name>
<reference evidence="2" key="1">
    <citation type="journal article" date="2019" name="Int. J. Syst. Evol. Microbiol.">
        <title>The Global Catalogue of Microorganisms (GCM) 10K type strain sequencing project: providing services to taxonomists for standard genome sequencing and annotation.</title>
        <authorList>
            <consortium name="The Broad Institute Genomics Platform"/>
            <consortium name="The Broad Institute Genome Sequencing Center for Infectious Disease"/>
            <person name="Wu L."/>
            <person name="Ma J."/>
        </authorList>
    </citation>
    <scope>NUCLEOTIDE SEQUENCE [LARGE SCALE GENOMIC DNA]</scope>
    <source>
        <strain evidence="2">CGMCC 1.15399</strain>
    </source>
</reference>
<dbReference type="EMBL" id="JBHUCM010000042">
    <property type="protein sequence ID" value="MFD1543784.1"/>
    <property type="molecule type" value="Genomic_DNA"/>
</dbReference>
<evidence type="ECO:0008006" key="3">
    <source>
        <dbReference type="Google" id="ProtNLM"/>
    </source>
</evidence>
<accession>A0ABW4GN52</accession>
<gene>
    <name evidence="1" type="ORF">ACFSJ0_42545</name>
</gene>